<dbReference type="CDD" id="cd03801">
    <property type="entry name" value="GT4_PimA-like"/>
    <property type="match status" value="1"/>
</dbReference>
<dbReference type="SUPFAM" id="SSF53756">
    <property type="entry name" value="UDP-Glycosyltransferase/glycogen phosphorylase"/>
    <property type="match status" value="2"/>
</dbReference>
<dbReference type="EMBL" id="JACIJE010000007">
    <property type="protein sequence ID" value="MBB5690484.1"/>
    <property type="molecule type" value="Genomic_DNA"/>
</dbReference>
<keyword evidence="3" id="KW-1185">Reference proteome</keyword>
<accession>A0A840Y9D8</accession>
<dbReference type="PANTHER" id="PTHR12526">
    <property type="entry name" value="GLYCOSYLTRANSFERASE"/>
    <property type="match status" value="1"/>
</dbReference>
<evidence type="ECO:0000313" key="3">
    <source>
        <dbReference type="Proteomes" id="UP000562254"/>
    </source>
</evidence>
<dbReference type="GO" id="GO:0016757">
    <property type="term" value="F:glycosyltransferase activity"/>
    <property type="evidence" value="ECO:0007669"/>
    <property type="project" value="UniProtKB-ARBA"/>
</dbReference>
<dbReference type="Gene3D" id="3.40.50.2000">
    <property type="entry name" value="Glycogen Phosphorylase B"/>
    <property type="match status" value="4"/>
</dbReference>
<dbReference type="Pfam" id="PF13439">
    <property type="entry name" value="Glyco_transf_4"/>
    <property type="match status" value="1"/>
</dbReference>
<dbReference type="Pfam" id="PF13692">
    <property type="entry name" value="Glyco_trans_1_4"/>
    <property type="match status" value="2"/>
</dbReference>
<proteinExistence type="predicted"/>
<protein>
    <submittedName>
        <fullName evidence="2">Glycosyltransferase involved in cell wall biosynthesis</fullName>
    </submittedName>
</protein>
<dbReference type="PANTHER" id="PTHR12526:SF590">
    <property type="entry name" value="ALPHA-MALTOSE-1-PHOSPHATE SYNTHASE"/>
    <property type="match status" value="1"/>
</dbReference>
<name>A0A840Y9D8_9PROT</name>
<evidence type="ECO:0000313" key="2">
    <source>
        <dbReference type="EMBL" id="MBB5690484.1"/>
    </source>
</evidence>
<dbReference type="InterPro" id="IPR028098">
    <property type="entry name" value="Glyco_trans_4-like_N"/>
</dbReference>
<feature type="domain" description="Glycosyltransferase subfamily 4-like N-terminal" evidence="1">
    <location>
        <begin position="587"/>
        <end position="659"/>
    </location>
</feature>
<reference evidence="2 3" key="1">
    <citation type="submission" date="2020-08" db="EMBL/GenBank/DDBJ databases">
        <title>Genomic Encyclopedia of Type Strains, Phase IV (KMG-IV): sequencing the most valuable type-strain genomes for metagenomic binning, comparative biology and taxonomic classification.</title>
        <authorList>
            <person name="Goeker M."/>
        </authorList>
    </citation>
    <scope>NUCLEOTIDE SEQUENCE [LARGE SCALE GENOMIC DNA]</scope>
    <source>
        <strain evidence="2 3">DSM 25895</strain>
    </source>
</reference>
<evidence type="ECO:0000259" key="1">
    <source>
        <dbReference type="Pfam" id="PF13439"/>
    </source>
</evidence>
<sequence length="838" mass="86059">MARRIVHLSHGAGGGAGRAARRAHRAAREAGALSAFAFAEGTPADETELRLHATPAEDAAEAALAGALHAGLQWGAIPAARRGEAGTLLSIAHPGLALERHGLIAAAEVLHLHWTSWLVPPATLRAWLGAGRAVVWTLHDLWPMTGGCHYPGACEQWRSACLACPQIADSWSIVPNAFAEKRAAWSAPGPVIVAPSAWMAGCASKSAVLGRCRIEAIPNAIETEVFAPPPDRAALRAALGLGPADLLLVAGAHDNREARKGGALLAEALARLHADGSLAAALPRGARVVLAGFGRACLPAPEGIPTLAFGEVEDDTVLAGILGAADLAVIPSREDNYPNIALEALACGTPCLATPVGGLPELVREGTSGLVAAAAEAGAIAEALLRFARHHHGDAALRAGAREQVEAENALPVIGARLAALYDSLAPAAAPRSDAAAAARALRAFARAPVPAAARPDAAFLRFPLNHLLRQEAGAAADAFAAAPPAPAVVLALHVRHAHHGAHAGPWQFLRHLPEGLRAEILATPLGTALAGDRAGAYRGWSRLLGAPQFGEQANAWLAEAEALIACAAAPPAILHAIDGEFALPLLARIPAAHLGAGQRPRLVATFHQPPALLGGMLDRAALARLDAVIVLCEAQRAALARHVHPARLHLIPHGVDTRFFTPGPRAPGPGFRLLCVGHWLRDHATAFAALALLREAGLAASLRLVTPHPPATLPEGVTVATGLDDAALREAYRDADALLLPLTDATANNAILEAMACGRPVVATDVGGVAEATQGAARLVRPGDGRALAEAVLALAADPAAVAALGRAARARAEALDWRSVAEAHAALYRALIEGAA</sequence>
<dbReference type="RefSeq" id="WP_184485323.1">
    <property type="nucleotide sequence ID" value="NZ_JACIJE010000007.1"/>
</dbReference>
<dbReference type="Proteomes" id="UP000562254">
    <property type="component" value="Unassembled WGS sequence"/>
</dbReference>
<gene>
    <name evidence="2" type="ORF">FHS88_002619</name>
</gene>
<keyword evidence="2" id="KW-0808">Transferase</keyword>
<comment type="caution">
    <text evidence="2">The sequence shown here is derived from an EMBL/GenBank/DDBJ whole genome shotgun (WGS) entry which is preliminary data.</text>
</comment>
<dbReference type="AlphaFoldDB" id="A0A840Y9D8"/>
<organism evidence="2 3">
    <name type="scientific">Neoroseomonas alkaliterrae</name>
    <dbReference type="NCBI Taxonomy" id="1452450"/>
    <lineage>
        <taxon>Bacteria</taxon>
        <taxon>Pseudomonadati</taxon>
        <taxon>Pseudomonadota</taxon>
        <taxon>Alphaproteobacteria</taxon>
        <taxon>Acetobacterales</taxon>
        <taxon>Acetobacteraceae</taxon>
        <taxon>Neoroseomonas</taxon>
    </lineage>
</organism>